<dbReference type="SUPFAM" id="SSF53335">
    <property type="entry name" value="S-adenosyl-L-methionine-dependent methyltransferases"/>
    <property type="match status" value="1"/>
</dbReference>
<evidence type="ECO:0000313" key="2">
    <source>
        <dbReference type="EMBL" id="MBS9719587.1"/>
    </source>
</evidence>
<dbReference type="Gene3D" id="3.40.50.150">
    <property type="entry name" value="Vaccinia Virus protein VP39"/>
    <property type="match status" value="1"/>
</dbReference>
<organism evidence="2 3">
    <name type="scientific">Tianweitania aestuarii</name>
    <dbReference type="NCBI Taxonomy" id="2814886"/>
    <lineage>
        <taxon>Bacteria</taxon>
        <taxon>Pseudomonadati</taxon>
        <taxon>Pseudomonadota</taxon>
        <taxon>Alphaproteobacteria</taxon>
        <taxon>Hyphomicrobiales</taxon>
        <taxon>Phyllobacteriaceae</taxon>
        <taxon>Tianweitania</taxon>
    </lineage>
</organism>
<name>A0ABS5RRJ6_9HYPH</name>
<dbReference type="GO" id="GO:0008168">
    <property type="term" value="F:methyltransferase activity"/>
    <property type="evidence" value="ECO:0007669"/>
    <property type="project" value="UniProtKB-KW"/>
</dbReference>
<dbReference type="PANTHER" id="PTHR43861">
    <property type="entry name" value="TRANS-ACONITATE 2-METHYLTRANSFERASE-RELATED"/>
    <property type="match status" value="1"/>
</dbReference>
<keyword evidence="2" id="KW-0808">Transferase</keyword>
<gene>
    <name evidence="2" type="ORF">JYU29_02670</name>
</gene>
<feature type="domain" description="Methyltransferase type 11" evidence="1">
    <location>
        <begin position="52"/>
        <end position="146"/>
    </location>
</feature>
<dbReference type="PANTHER" id="PTHR43861:SF1">
    <property type="entry name" value="TRANS-ACONITATE 2-METHYLTRANSFERASE"/>
    <property type="match status" value="1"/>
</dbReference>
<comment type="caution">
    <text evidence="2">The sequence shown here is derived from an EMBL/GenBank/DDBJ whole genome shotgun (WGS) entry which is preliminary data.</text>
</comment>
<protein>
    <submittedName>
        <fullName evidence="2">Class I SAM-dependent methyltransferase</fullName>
    </submittedName>
</protein>
<keyword evidence="2" id="KW-0489">Methyltransferase</keyword>
<dbReference type="InterPro" id="IPR029063">
    <property type="entry name" value="SAM-dependent_MTases_sf"/>
</dbReference>
<proteinExistence type="predicted"/>
<dbReference type="Pfam" id="PF08241">
    <property type="entry name" value="Methyltransf_11"/>
    <property type="match status" value="1"/>
</dbReference>
<accession>A0ABS5RRJ6</accession>
<dbReference type="CDD" id="cd02440">
    <property type="entry name" value="AdoMet_MTases"/>
    <property type="match status" value="1"/>
</dbReference>
<reference evidence="2 3" key="1">
    <citation type="submission" date="2021-03" db="EMBL/GenBank/DDBJ databases">
        <title>Tianweitania aestuarii sp. nov., isolated from a tidal flat.</title>
        <authorList>
            <person name="Park S."/>
            <person name="Yoon J.-H."/>
        </authorList>
    </citation>
    <scope>NUCLEOTIDE SEQUENCE [LARGE SCALE GENOMIC DNA]</scope>
    <source>
        <strain evidence="2 3">BSSL-BM11</strain>
    </source>
</reference>
<evidence type="ECO:0000313" key="3">
    <source>
        <dbReference type="Proteomes" id="UP001297272"/>
    </source>
</evidence>
<dbReference type="GO" id="GO:0032259">
    <property type="term" value="P:methylation"/>
    <property type="evidence" value="ECO:0007669"/>
    <property type="project" value="UniProtKB-KW"/>
</dbReference>
<evidence type="ECO:0000259" key="1">
    <source>
        <dbReference type="Pfam" id="PF08241"/>
    </source>
</evidence>
<dbReference type="Proteomes" id="UP001297272">
    <property type="component" value="Unassembled WGS sequence"/>
</dbReference>
<dbReference type="EMBL" id="JAFMNX010000001">
    <property type="protein sequence ID" value="MBS9719587.1"/>
    <property type="molecule type" value="Genomic_DNA"/>
</dbReference>
<dbReference type="InterPro" id="IPR013216">
    <property type="entry name" value="Methyltransf_11"/>
</dbReference>
<sequence length="226" mass="24928">MTRVAPQTAKAMSEHWTARAHRFDGAASHLKQFDTWLNLFRQALGEKKLDVVDLGTGTGACALLCATLGHRVTAVDGASGMLDYARAQAKERGLDIRFIENTMDDADLPDACADIVTIRNVLWTLEQPEQTLRLAHRLLRPGGRILVSDGLWRTSPNTSADAFGAELPFVNGLSETEARAMLDRAGFGDITAWQHLLPNDLYGTMYDPGAQEMIRFFVLTARQRTA</sequence>
<keyword evidence="3" id="KW-1185">Reference proteome</keyword>
<dbReference type="RefSeq" id="WP_213983212.1">
    <property type="nucleotide sequence ID" value="NZ_JAFMNX010000001.1"/>
</dbReference>